<dbReference type="Proteomes" id="UP000320735">
    <property type="component" value="Unassembled WGS sequence"/>
</dbReference>
<dbReference type="RefSeq" id="WP_146372451.1">
    <property type="nucleotide sequence ID" value="NZ_SJPP01000002.1"/>
</dbReference>
<evidence type="ECO:0000313" key="1">
    <source>
        <dbReference type="EMBL" id="TWU08632.1"/>
    </source>
</evidence>
<comment type="caution">
    <text evidence="1">The sequence shown here is derived from an EMBL/GenBank/DDBJ whole genome shotgun (WGS) entry which is preliminary data.</text>
</comment>
<reference evidence="1 2" key="1">
    <citation type="submission" date="2019-02" db="EMBL/GenBank/DDBJ databases">
        <title>Deep-cultivation of Planctomycetes and their phenomic and genomic characterization uncovers novel biology.</title>
        <authorList>
            <person name="Wiegand S."/>
            <person name="Jogler M."/>
            <person name="Boedeker C."/>
            <person name="Pinto D."/>
            <person name="Vollmers J."/>
            <person name="Rivas-Marin E."/>
            <person name="Kohn T."/>
            <person name="Peeters S.H."/>
            <person name="Heuer A."/>
            <person name="Rast P."/>
            <person name="Oberbeckmann S."/>
            <person name="Bunk B."/>
            <person name="Jeske O."/>
            <person name="Meyerdierks A."/>
            <person name="Storesund J.E."/>
            <person name="Kallscheuer N."/>
            <person name="Luecker S."/>
            <person name="Lage O.M."/>
            <person name="Pohl T."/>
            <person name="Merkel B.J."/>
            <person name="Hornburger P."/>
            <person name="Mueller R.-W."/>
            <person name="Bruemmer F."/>
            <person name="Labrenz M."/>
            <person name="Spormann A.M."/>
            <person name="Op Den Camp H."/>
            <person name="Overmann J."/>
            <person name="Amann R."/>
            <person name="Jetten M.S.M."/>
            <person name="Mascher T."/>
            <person name="Medema M.H."/>
            <person name="Devos D.P."/>
            <person name="Kaster A.-K."/>
            <person name="Ovreas L."/>
            <person name="Rohde M."/>
            <person name="Galperin M.Y."/>
            <person name="Jogler C."/>
        </authorList>
    </citation>
    <scope>NUCLEOTIDE SEQUENCE [LARGE SCALE GENOMIC DNA]</scope>
    <source>
        <strain evidence="1 2">CA54</strain>
    </source>
</reference>
<gene>
    <name evidence="1" type="ORF">CA54_38660</name>
</gene>
<keyword evidence="2" id="KW-1185">Reference proteome</keyword>
<accession>A0A5C6BAF5</accession>
<dbReference type="EMBL" id="SJPP01000002">
    <property type="protein sequence ID" value="TWU08632.1"/>
    <property type="molecule type" value="Genomic_DNA"/>
</dbReference>
<dbReference type="AlphaFoldDB" id="A0A5C6BAF5"/>
<proteinExistence type="predicted"/>
<evidence type="ECO:0000313" key="2">
    <source>
        <dbReference type="Proteomes" id="UP000320735"/>
    </source>
</evidence>
<protein>
    <submittedName>
        <fullName evidence="1">Uncharacterized protein</fullName>
    </submittedName>
</protein>
<organism evidence="1 2">
    <name type="scientific">Symmachiella macrocystis</name>
    <dbReference type="NCBI Taxonomy" id="2527985"/>
    <lineage>
        <taxon>Bacteria</taxon>
        <taxon>Pseudomonadati</taxon>
        <taxon>Planctomycetota</taxon>
        <taxon>Planctomycetia</taxon>
        <taxon>Planctomycetales</taxon>
        <taxon>Planctomycetaceae</taxon>
        <taxon>Symmachiella</taxon>
    </lineage>
</organism>
<sequence>MGLPYSSVTFSLAGEMTGSTFAHIVDRISSGFVQPLVIRAAVPNSQCFEIIDPWGVDKETDHNYQTLRDFEVPYSNPIYSRFVGSVTESVWENHKDHIVTVLDSYIDMARDCKSWTWLKLWGPTHIITSMDGKVSECWAFRERHEASDSWGHLIDVSIDYEPESDLPIMVNLFIRTFALSYFSSTIDPNVEDWTKKDGFARSVAKSCCKSLAERIARSIEGFRLIDWEFENSSRVDLVGELPKYLSERLDVGRAV</sequence>
<name>A0A5C6BAF5_9PLAN</name>